<accession>A0ABT7XM05</accession>
<evidence type="ECO:0000313" key="7">
    <source>
        <dbReference type="EMBL" id="MDN0074634.1"/>
    </source>
</evidence>
<evidence type="ECO:0000256" key="3">
    <source>
        <dbReference type="ARBA" id="ARBA00022692"/>
    </source>
</evidence>
<keyword evidence="5 6" id="KW-0472">Membrane</keyword>
<comment type="caution">
    <text evidence="7">The sequence shown here is derived from an EMBL/GenBank/DDBJ whole genome shotgun (WGS) entry which is preliminary data.</text>
</comment>
<keyword evidence="2" id="KW-1003">Cell membrane</keyword>
<feature type="transmembrane region" description="Helical" evidence="6">
    <location>
        <begin position="12"/>
        <end position="29"/>
    </location>
</feature>
<keyword evidence="3 6" id="KW-0812">Transmembrane</keyword>
<evidence type="ECO:0000256" key="6">
    <source>
        <dbReference type="SAM" id="Phobius"/>
    </source>
</evidence>
<feature type="transmembrane region" description="Helical" evidence="6">
    <location>
        <begin position="35"/>
        <end position="55"/>
    </location>
</feature>
<evidence type="ECO:0000256" key="2">
    <source>
        <dbReference type="ARBA" id="ARBA00022475"/>
    </source>
</evidence>
<proteinExistence type="predicted"/>
<feature type="transmembrane region" description="Helical" evidence="6">
    <location>
        <begin position="99"/>
        <end position="118"/>
    </location>
</feature>
<feature type="transmembrane region" description="Helical" evidence="6">
    <location>
        <begin position="76"/>
        <end position="93"/>
    </location>
</feature>
<gene>
    <name evidence="7" type="ORF">QU481_06975</name>
</gene>
<evidence type="ECO:0000313" key="8">
    <source>
        <dbReference type="Proteomes" id="UP001168540"/>
    </source>
</evidence>
<comment type="subcellular location">
    <subcellularLocation>
        <location evidence="1">Cell membrane</location>
        <topology evidence="1">Multi-pass membrane protein</topology>
    </subcellularLocation>
</comment>
<keyword evidence="8" id="KW-1185">Reference proteome</keyword>
<evidence type="ECO:0000256" key="1">
    <source>
        <dbReference type="ARBA" id="ARBA00004651"/>
    </source>
</evidence>
<reference evidence="7" key="1">
    <citation type="submission" date="2023-06" db="EMBL/GenBank/DDBJ databases">
        <authorList>
            <person name="Zhang S."/>
        </authorList>
    </citation>
    <scope>NUCLEOTIDE SEQUENCE</scope>
    <source>
        <strain evidence="7">SG2303</strain>
    </source>
</reference>
<evidence type="ECO:0000256" key="4">
    <source>
        <dbReference type="ARBA" id="ARBA00022989"/>
    </source>
</evidence>
<keyword evidence="4 6" id="KW-1133">Transmembrane helix</keyword>
<dbReference type="Proteomes" id="UP001168540">
    <property type="component" value="Unassembled WGS sequence"/>
</dbReference>
<evidence type="ECO:0000256" key="5">
    <source>
        <dbReference type="ARBA" id="ARBA00023136"/>
    </source>
</evidence>
<dbReference type="Pfam" id="PF03899">
    <property type="entry name" value="ATP-synt_I"/>
    <property type="match status" value="1"/>
</dbReference>
<organism evidence="7 8">
    <name type="scientific">Crenobacter oryzisoli</name>
    <dbReference type="NCBI Taxonomy" id="3056844"/>
    <lineage>
        <taxon>Bacteria</taxon>
        <taxon>Pseudomonadati</taxon>
        <taxon>Pseudomonadota</taxon>
        <taxon>Betaproteobacteria</taxon>
        <taxon>Neisseriales</taxon>
        <taxon>Neisseriaceae</taxon>
        <taxon>Crenobacter</taxon>
    </lineage>
</organism>
<name>A0ABT7XM05_9NEIS</name>
<dbReference type="RefSeq" id="WP_289829211.1">
    <property type="nucleotide sequence ID" value="NZ_JAUEDK010000009.1"/>
</dbReference>
<dbReference type="EMBL" id="JAUEDK010000009">
    <property type="protein sequence ID" value="MDN0074634.1"/>
    <property type="molecule type" value="Genomic_DNA"/>
</dbReference>
<sequence length="120" mass="12971">MINPEIRRLVRLQGMLTACAVLVSAVLSHNRLSAVLSALIGGSSVIIPALVYARIAYKRRRAAPAELLKAHFAAEAVKFLLTISMFGAAFAFFKDLSVAALFGGYIAAVSAYWFKLLVKN</sequence>
<dbReference type="InterPro" id="IPR005598">
    <property type="entry name" value="ATP_synth_I"/>
</dbReference>
<protein>
    <submittedName>
        <fullName evidence="7">ATP synthase subunit I</fullName>
    </submittedName>
</protein>